<dbReference type="EMBL" id="JANBUW010000026">
    <property type="protein sequence ID" value="KAJ2850660.1"/>
    <property type="molecule type" value="Genomic_DNA"/>
</dbReference>
<keyword evidence="3" id="KW-1185">Reference proteome</keyword>
<dbReference type="OrthoDB" id="5586825at2759"/>
<dbReference type="Proteomes" id="UP001139887">
    <property type="component" value="Unassembled WGS sequence"/>
</dbReference>
<feature type="compositionally biased region" description="Low complexity" evidence="1">
    <location>
        <begin position="37"/>
        <end position="46"/>
    </location>
</feature>
<feature type="compositionally biased region" description="Polar residues" evidence="1">
    <location>
        <begin position="14"/>
        <end position="26"/>
    </location>
</feature>
<feature type="region of interest" description="Disordered" evidence="1">
    <location>
        <begin position="14"/>
        <end position="49"/>
    </location>
</feature>
<dbReference type="AlphaFoldDB" id="A0A9W8IG68"/>
<proteinExistence type="predicted"/>
<evidence type="ECO:0000313" key="3">
    <source>
        <dbReference type="Proteomes" id="UP001139887"/>
    </source>
</evidence>
<gene>
    <name evidence="2" type="ORF">IWW36_001704</name>
</gene>
<accession>A0A9W8IG68</accession>
<evidence type="ECO:0000256" key="1">
    <source>
        <dbReference type="SAM" id="MobiDB-lite"/>
    </source>
</evidence>
<organism evidence="2 3">
    <name type="scientific">Coemansia brasiliensis</name>
    <dbReference type="NCBI Taxonomy" id="2650707"/>
    <lineage>
        <taxon>Eukaryota</taxon>
        <taxon>Fungi</taxon>
        <taxon>Fungi incertae sedis</taxon>
        <taxon>Zoopagomycota</taxon>
        <taxon>Kickxellomycotina</taxon>
        <taxon>Kickxellomycetes</taxon>
        <taxon>Kickxellales</taxon>
        <taxon>Kickxellaceae</taxon>
        <taxon>Coemansia</taxon>
    </lineage>
</organism>
<sequence>MPLSLYPFSVSTTQPTMQTKELQPSLSHHPLYGSYLSEPQPEPSQQAQKAHELLAGIRRRHVQLARFLQSFNVHKANPLGGAMCAELEDKIHQMALLIRTQQQQLKSIVCLYDDEQSSGSDDEWQQEEFKDSPVTNWMATIRMAVLKQVVDFSTFELPRIERSPLLLRYPPAQNSKPSLF</sequence>
<evidence type="ECO:0000313" key="2">
    <source>
        <dbReference type="EMBL" id="KAJ2850660.1"/>
    </source>
</evidence>
<comment type="caution">
    <text evidence="2">The sequence shown here is derived from an EMBL/GenBank/DDBJ whole genome shotgun (WGS) entry which is preliminary data.</text>
</comment>
<name>A0A9W8IG68_9FUNG</name>
<reference evidence="2" key="1">
    <citation type="submission" date="2022-07" db="EMBL/GenBank/DDBJ databases">
        <title>Phylogenomic reconstructions and comparative analyses of Kickxellomycotina fungi.</title>
        <authorList>
            <person name="Reynolds N.K."/>
            <person name="Stajich J.E."/>
            <person name="Barry K."/>
            <person name="Grigoriev I.V."/>
            <person name="Crous P."/>
            <person name="Smith M.E."/>
        </authorList>
    </citation>
    <scope>NUCLEOTIDE SEQUENCE</scope>
    <source>
        <strain evidence="2">NRRL 1566</strain>
    </source>
</reference>
<protein>
    <submittedName>
        <fullName evidence="2">Uncharacterized protein</fullName>
    </submittedName>
</protein>